<gene>
    <name evidence="2" type="ORF">TraAM80_05328</name>
</gene>
<comment type="caution">
    <text evidence="2">The sequence shown here is derived from an EMBL/GenBank/DDBJ whole genome shotgun (WGS) entry which is preliminary data.</text>
</comment>
<feature type="compositionally biased region" description="Polar residues" evidence="1">
    <location>
        <begin position="54"/>
        <end position="67"/>
    </location>
</feature>
<dbReference type="GeneID" id="40329261"/>
<name>A0A3R7K9W1_TRYRA</name>
<reference evidence="2 3" key="1">
    <citation type="journal article" date="2018" name="BMC Genomics">
        <title>Genomic comparison of Trypanosoma conorhini and Trypanosoma rangeli to Trypanosoma cruzi strains of high and low virulence.</title>
        <authorList>
            <person name="Bradwell K.R."/>
            <person name="Koparde V.N."/>
            <person name="Matveyev A.V."/>
            <person name="Serrano M.G."/>
            <person name="Alves J.M."/>
            <person name="Parikh H."/>
            <person name="Huang B."/>
            <person name="Lee V."/>
            <person name="Espinosa-Alvarez O."/>
            <person name="Ortiz P.A."/>
            <person name="Costa-Martins A.G."/>
            <person name="Teixeira M.M."/>
            <person name="Buck G.A."/>
        </authorList>
    </citation>
    <scope>NUCLEOTIDE SEQUENCE [LARGE SCALE GENOMIC DNA]</scope>
    <source>
        <strain evidence="2 3">AM80</strain>
    </source>
</reference>
<keyword evidence="3" id="KW-1185">Reference proteome</keyword>
<proteinExistence type="predicted"/>
<dbReference type="RefSeq" id="XP_029237874.1">
    <property type="nucleotide sequence ID" value="XM_029382211.1"/>
</dbReference>
<dbReference type="AlphaFoldDB" id="A0A3R7K9W1"/>
<dbReference type="EMBL" id="MKGL01000175">
    <property type="protein sequence ID" value="RNF04051.1"/>
    <property type="molecule type" value="Genomic_DNA"/>
</dbReference>
<dbReference type="Proteomes" id="UP000283634">
    <property type="component" value="Unassembled WGS sequence"/>
</dbReference>
<accession>A0A3R7K9W1</accession>
<evidence type="ECO:0000256" key="1">
    <source>
        <dbReference type="SAM" id="MobiDB-lite"/>
    </source>
</evidence>
<evidence type="ECO:0000313" key="2">
    <source>
        <dbReference type="EMBL" id="RNF04051.1"/>
    </source>
</evidence>
<organism evidence="2 3">
    <name type="scientific">Trypanosoma rangeli</name>
    <dbReference type="NCBI Taxonomy" id="5698"/>
    <lineage>
        <taxon>Eukaryota</taxon>
        <taxon>Discoba</taxon>
        <taxon>Euglenozoa</taxon>
        <taxon>Kinetoplastea</taxon>
        <taxon>Metakinetoplastina</taxon>
        <taxon>Trypanosomatida</taxon>
        <taxon>Trypanosomatidae</taxon>
        <taxon>Trypanosoma</taxon>
        <taxon>Herpetosoma</taxon>
    </lineage>
</organism>
<evidence type="ECO:0000313" key="3">
    <source>
        <dbReference type="Proteomes" id="UP000283634"/>
    </source>
</evidence>
<sequence length="116" mass="12550">MFRRNHQASLLYRGSHGLTLAPKKNECGRPVRGVSSHPPLDEHAVRDVLRGAGVSNNGVQERGSLQGTPRGVTAPEGERSSKNNIKTQVMAGEGVYVTSTGGLSRRIFLLPIHLQK</sequence>
<protein>
    <submittedName>
        <fullName evidence="2">Uncharacterized protein</fullName>
    </submittedName>
</protein>
<feature type="region of interest" description="Disordered" evidence="1">
    <location>
        <begin position="23"/>
        <end position="86"/>
    </location>
</feature>
<feature type="compositionally biased region" description="Basic and acidic residues" evidence="1">
    <location>
        <begin position="39"/>
        <end position="49"/>
    </location>
</feature>